<evidence type="ECO:0000313" key="2">
    <source>
        <dbReference type="Proteomes" id="UP001234989"/>
    </source>
</evidence>
<name>A0AAF0Q9Q5_SOLVR</name>
<gene>
    <name evidence="1" type="ORF">MTR67_011615</name>
</gene>
<accession>A0AAF0Q9Q5</accession>
<sequence>MDRPTVRRSDHGP</sequence>
<evidence type="ECO:0000313" key="1">
    <source>
        <dbReference type="EMBL" id="WMV18230.1"/>
    </source>
</evidence>
<organism evidence="1 2">
    <name type="scientific">Solanum verrucosum</name>
    <dbReference type="NCBI Taxonomy" id="315347"/>
    <lineage>
        <taxon>Eukaryota</taxon>
        <taxon>Viridiplantae</taxon>
        <taxon>Streptophyta</taxon>
        <taxon>Embryophyta</taxon>
        <taxon>Tracheophyta</taxon>
        <taxon>Spermatophyta</taxon>
        <taxon>Magnoliopsida</taxon>
        <taxon>eudicotyledons</taxon>
        <taxon>Gunneridae</taxon>
        <taxon>Pentapetalae</taxon>
        <taxon>asterids</taxon>
        <taxon>lamiids</taxon>
        <taxon>Solanales</taxon>
        <taxon>Solanaceae</taxon>
        <taxon>Solanoideae</taxon>
        <taxon>Solaneae</taxon>
        <taxon>Solanum</taxon>
    </lineage>
</organism>
<reference evidence="1" key="1">
    <citation type="submission" date="2023-08" db="EMBL/GenBank/DDBJ databases">
        <title>A de novo genome assembly of Solanum verrucosum Schlechtendal, a Mexican diploid species geographically isolated from the other diploid A-genome species in potato relatives.</title>
        <authorList>
            <person name="Hosaka K."/>
        </authorList>
    </citation>
    <scope>NUCLEOTIDE SEQUENCE</scope>
    <source>
        <tissue evidence="1">Young leaves</tissue>
    </source>
</reference>
<keyword evidence="2" id="KW-1185">Reference proteome</keyword>
<protein>
    <submittedName>
        <fullName evidence="1">Uncharacterized protein</fullName>
    </submittedName>
</protein>
<proteinExistence type="predicted"/>
<dbReference type="Proteomes" id="UP001234989">
    <property type="component" value="Chromosome 3"/>
</dbReference>
<dbReference type="EMBL" id="CP133614">
    <property type="protein sequence ID" value="WMV18230.1"/>
    <property type="molecule type" value="Genomic_DNA"/>
</dbReference>